<dbReference type="PANTHER" id="PTHR12526">
    <property type="entry name" value="GLYCOSYLTRANSFERASE"/>
    <property type="match status" value="1"/>
</dbReference>
<keyword evidence="1" id="KW-0328">Glycosyltransferase</keyword>
<gene>
    <name evidence="5" type="ORF">JGI25_01520</name>
</gene>
<name>A0A916LKP6_KRYT1</name>
<keyword evidence="2" id="KW-0808">Transferase</keyword>
<feature type="domain" description="Glycosyl transferase family 1" evidence="3">
    <location>
        <begin position="190"/>
        <end position="354"/>
    </location>
</feature>
<evidence type="ECO:0000256" key="2">
    <source>
        <dbReference type="ARBA" id="ARBA00022679"/>
    </source>
</evidence>
<evidence type="ECO:0000259" key="4">
    <source>
        <dbReference type="Pfam" id="PF13439"/>
    </source>
</evidence>
<evidence type="ECO:0000259" key="3">
    <source>
        <dbReference type="Pfam" id="PF00534"/>
    </source>
</evidence>
<evidence type="ECO:0000313" key="6">
    <source>
        <dbReference type="Proteomes" id="UP000243105"/>
    </source>
</evidence>
<dbReference type="AlphaFoldDB" id="A0A916LKP6"/>
<dbReference type="Gene3D" id="3.40.50.2000">
    <property type="entry name" value="Glycogen Phosphorylase B"/>
    <property type="match status" value="2"/>
</dbReference>
<dbReference type="Pfam" id="PF13439">
    <property type="entry name" value="Glyco_transf_4"/>
    <property type="match status" value="1"/>
</dbReference>
<dbReference type="Proteomes" id="UP000243105">
    <property type="component" value="Unassembled WGS sequence"/>
</dbReference>
<feature type="domain" description="Glycosyltransferase subfamily 4-like N-terminal" evidence="4">
    <location>
        <begin position="25"/>
        <end position="172"/>
    </location>
</feature>
<proteinExistence type="predicted"/>
<evidence type="ECO:0000256" key="1">
    <source>
        <dbReference type="ARBA" id="ARBA00022676"/>
    </source>
</evidence>
<comment type="caution">
    <text evidence="5">The sequence shown here is derived from an EMBL/GenBank/DDBJ whole genome shotgun (WGS) entry which is preliminary data.</text>
</comment>
<dbReference type="RefSeq" id="WP_072212245.1">
    <property type="nucleotide sequence ID" value="NZ_CZVV01000145.1"/>
</dbReference>
<organism evidence="5 6">
    <name type="scientific">Kryptobacter tengchongensis</name>
    <dbReference type="NCBI Taxonomy" id="1643429"/>
    <lineage>
        <taxon>Bacteria</taxon>
        <taxon>Pseudomonadati</taxon>
        <taxon>Candidatus Kryptoniota</taxon>
        <taxon>Candidatus Kryptobacter</taxon>
    </lineage>
</organism>
<dbReference type="PANTHER" id="PTHR12526:SF629">
    <property type="entry name" value="TEICHURONIC ACID BIOSYNTHESIS GLYCOSYLTRANSFERASE TUAH-RELATED"/>
    <property type="match status" value="1"/>
</dbReference>
<sequence length="377" mass="44040">MKRSKILIIFLGNPAHDSRSLKIFKSLSDLGYTVRIICAHQPGENFLNHPCILYVKIKSFKRAFFRILMFYIKALPLVLKEKTDIVIASDLFSLSLAWLASKKNNKAKLVYDSREIYSALASLHRRKFKQWLITKYETFFALNSNLILTVNESLNKFLSDKFYNKKIHTLHNFPLKKDETKLFVIPQKFFSPDSILLVYFGLFHPGRGLNLYFTLIEKLRHEFANIKLLLIGKGELKSEIENEIKKRNLQNEVLIFGPYSPEQYILMPSVKKIIGLCVIEPLGLSYFYSLPNKVFEYIQHQIPFIASDFPEIRNIVRKYNLGILVNPTNFEDVFSATLELIINDDLYENLKQNCKIALNELNWESEIEKFHEVIKSL</sequence>
<dbReference type="EMBL" id="CZVV01000145">
    <property type="protein sequence ID" value="CUT05043.1"/>
    <property type="molecule type" value="Genomic_DNA"/>
</dbReference>
<protein>
    <submittedName>
        <fullName evidence="5">Glycosyltransferase involved in cell wall bisynthesis</fullName>
    </submittedName>
</protein>
<dbReference type="InterPro" id="IPR001296">
    <property type="entry name" value="Glyco_trans_1"/>
</dbReference>
<dbReference type="GO" id="GO:0016757">
    <property type="term" value="F:glycosyltransferase activity"/>
    <property type="evidence" value="ECO:0007669"/>
    <property type="project" value="UniProtKB-KW"/>
</dbReference>
<dbReference type="Pfam" id="PF00534">
    <property type="entry name" value="Glycos_transf_1"/>
    <property type="match status" value="1"/>
</dbReference>
<evidence type="ECO:0000313" key="5">
    <source>
        <dbReference type="EMBL" id="CUT05043.1"/>
    </source>
</evidence>
<accession>A0A916LKP6</accession>
<dbReference type="InterPro" id="IPR028098">
    <property type="entry name" value="Glyco_trans_4-like_N"/>
</dbReference>
<dbReference type="SUPFAM" id="SSF53756">
    <property type="entry name" value="UDP-Glycosyltransferase/glycogen phosphorylase"/>
    <property type="match status" value="1"/>
</dbReference>
<reference evidence="5 6" key="1">
    <citation type="submission" date="2015-11" db="EMBL/GenBank/DDBJ databases">
        <authorList>
            <person name="Varghese N."/>
        </authorList>
    </citation>
    <scope>NUCLEOTIDE SEQUENCE [LARGE SCALE GENOMIC DNA]</scope>
    <source>
        <strain evidence="5 6">JGI-25</strain>
    </source>
</reference>